<dbReference type="AlphaFoldDB" id="A0A1H8HIK2"/>
<dbReference type="OrthoDB" id="3482717at2"/>
<reference evidence="1 2" key="1">
    <citation type="submission" date="2016-10" db="EMBL/GenBank/DDBJ databases">
        <authorList>
            <person name="de Groot N.N."/>
        </authorList>
    </citation>
    <scope>NUCLEOTIDE SEQUENCE [LARGE SCALE GENOMIC DNA]</scope>
    <source>
        <strain evidence="1 2">DSM 43357</strain>
    </source>
</reference>
<proteinExistence type="predicted"/>
<dbReference type="InterPro" id="IPR024079">
    <property type="entry name" value="MetalloPept_cat_dom_sf"/>
</dbReference>
<gene>
    <name evidence="1" type="ORF">SAMN05660976_07819</name>
</gene>
<protein>
    <recommendedName>
        <fullName evidence="3">Matrixin</fullName>
    </recommendedName>
</protein>
<evidence type="ECO:0008006" key="3">
    <source>
        <dbReference type="Google" id="ProtNLM"/>
    </source>
</evidence>
<name>A0A1H8HIK2_9ACTN</name>
<sequence>MRARGPQRRRVAGVVAMALVPLTVAVGVAWAAVTDNMFPTLATSVTCWLESGHPPCQTDNREVYFYMDSSGEYELESEDRATVNAAIDGEYRPTDLAFHYDSSPVFEGDAETDIIYQEGSTGLSDGAAGMTWCNALGGKPYKCDQQYIRIRGNGDYTYARVCHETGHAVGLQHGKYSTPVLDNTDGRLGCLVTPSDGHPHLGANNRENINATY</sequence>
<dbReference type="EMBL" id="FOBF01000029">
    <property type="protein sequence ID" value="SEN55936.1"/>
    <property type="molecule type" value="Genomic_DNA"/>
</dbReference>
<evidence type="ECO:0000313" key="2">
    <source>
        <dbReference type="Proteomes" id="UP000198953"/>
    </source>
</evidence>
<dbReference type="GO" id="GO:0008237">
    <property type="term" value="F:metallopeptidase activity"/>
    <property type="evidence" value="ECO:0007669"/>
    <property type="project" value="InterPro"/>
</dbReference>
<keyword evidence="2" id="KW-1185">Reference proteome</keyword>
<dbReference type="STRING" id="46177.SAMN05660976_07819"/>
<dbReference type="Gene3D" id="3.40.390.10">
    <property type="entry name" value="Collagenase (Catalytic Domain)"/>
    <property type="match status" value="1"/>
</dbReference>
<organism evidence="1 2">
    <name type="scientific">Nonomuraea pusilla</name>
    <dbReference type="NCBI Taxonomy" id="46177"/>
    <lineage>
        <taxon>Bacteria</taxon>
        <taxon>Bacillati</taxon>
        <taxon>Actinomycetota</taxon>
        <taxon>Actinomycetes</taxon>
        <taxon>Streptosporangiales</taxon>
        <taxon>Streptosporangiaceae</taxon>
        <taxon>Nonomuraea</taxon>
    </lineage>
</organism>
<evidence type="ECO:0000313" key="1">
    <source>
        <dbReference type="EMBL" id="SEN55936.1"/>
    </source>
</evidence>
<dbReference type="Proteomes" id="UP000198953">
    <property type="component" value="Unassembled WGS sequence"/>
</dbReference>
<dbReference type="RefSeq" id="WP_091105456.1">
    <property type="nucleotide sequence ID" value="NZ_FOBF01000029.1"/>
</dbReference>
<dbReference type="SUPFAM" id="SSF55486">
    <property type="entry name" value="Metalloproteases ('zincins'), catalytic domain"/>
    <property type="match status" value="1"/>
</dbReference>
<accession>A0A1H8HIK2</accession>